<dbReference type="InterPro" id="IPR036259">
    <property type="entry name" value="MFS_trans_sf"/>
</dbReference>
<dbReference type="Gene3D" id="1.20.1250.20">
    <property type="entry name" value="MFS general substrate transporter like domains"/>
    <property type="match status" value="2"/>
</dbReference>
<dbReference type="RefSeq" id="WP_012062068.1">
    <property type="nucleotide sequence ID" value="NC_009633.1"/>
</dbReference>
<feature type="transmembrane region" description="Helical" evidence="6">
    <location>
        <begin position="147"/>
        <end position="167"/>
    </location>
</feature>
<dbReference type="SUPFAM" id="SSF103473">
    <property type="entry name" value="MFS general substrate transporter"/>
    <property type="match status" value="1"/>
</dbReference>
<dbReference type="KEGG" id="amt:Amet_0800"/>
<dbReference type="InterPro" id="IPR000849">
    <property type="entry name" value="Sugar_P_transporter"/>
</dbReference>
<dbReference type="Proteomes" id="UP000001572">
    <property type="component" value="Chromosome"/>
</dbReference>
<keyword evidence="3 6" id="KW-0812">Transmembrane</keyword>
<feature type="transmembrane region" description="Helical" evidence="6">
    <location>
        <begin position="328"/>
        <end position="350"/>
    </location>
</feature>
<dbReference type="GO" id="GO:0035435">
    <property type="term" value="P:phosphate ion transmembrane transport"/>
    <property type="evidence" value="ECO:0007669"/>
    <property type="project" value="TreeGrafter"/>
</dbReference>
<protein>
    <submittedName>
        <fullName evidence="8">Major facilitator superfamily MFS_1</fullName>
    </submittedName>
</protein>
<evidence type="ECO:0000256" key="3">
    <source>
        <dbReference type="ARBA" id="ARBA00022692"/>
    </source>
</evidence>
<dbReference type="PANTHER" id="PTHR43826">
    <property type="entry name" value="GLUCOSE-6-PHOSPHATE EXCHANGER SLC37A4"/>
    <property type="match status" value="1"/>
</dbReference>
<feature type="transmembrane region" description="Helical" evidence="6">
    <location>
        <begin position="12"/>
        <end position="33"/>
    </location>
</feature>
<feature type="domain" description="Major facilitator superfamily (MFS) profile" evidence="7">
    <location>
        <begin position="17"/>
        <end position="425"/>
    </location>
</feature>
<dbReference type="eggNOG" id="COG2271">
    <property type="taxonomic scope" value="Bacteria"/>
</dbReference>
<keyword evidence="4 6" id="KW-1133">Transmembrane helix</keyword>
<dbReference type="EMBL" id="CP000724">
    <property type="protein sequence ID" value="ABR47025.1"/>
    <property type="molecule type" value="Genomic_DNA"/>
</dbReference>
<keyword evidence="9" id="KW-1185">Reference proteome</keyword>
<evidence type="ECO:0000256" key="1">
    <source>
        <dbReference type="ARBA" id="ARBA00004651"/>
    </source>
</evidence>
<feature type="transmembrane region" description="Helical" evidence="6">
    <location>
        <begin position="45"/>
        <end position="62"/>
    </location>
</feature>
<dbReference type="InterPro" id="IPR011701">
    <property type="entry name" value="MFS"/>
</dbReference>
<feature type="transmembrane region" description="Helical" evidence="6">
    <location>
        <begin position="107"/>
        <end position="126"/>
    </location>
</feature>
<feature type="transmembrane region" description="Helical" evidence="6">
    <location>
        <begin position="237"/>
        <end position="258"/>
    </location>
</feature>
<dbReference type="GO" id="GO:0005886">
    <property type="term" value="C:plasma membrane"/>
    <property type="evidence" value="ECO:0007669"/>
    <property type="project" value="UniProtKB-SubCell"/>
</dbReference>
<dbReference type="HOGENOM" id="CLU_001265_62_1_9"/>
<dbReference type="InterPro" id="IPR051337">
    <property type="entry name" value="OPA_Antiporter"/>
</dbReference>
<evidence type="ECO:0000313" key="9">
    <source>
        <dbReference type="Proteomes" id="UP000001572"/>
    </source>
</evidence>
<name>A6TLF7_ALKMQ</name>
<evidence type="ECO:0000256" key="6">
    <source>
        <dbReference type="SAM" id="Phobius"/>
    </source>
</evidence>
<keyword evidence="2" id="KW-0813">Transport</keyword>
<feature type="transmembrane region" description="Helical" evidence="6">
    <location>
        <begin position="83"/>
        <end position="101"/>
    </location>
</feature>
<dbReference type="GO" id="GO:0061513">
    <property type="term" value="F:glucose 6-phosphate:phosphate antiporter activity"/>
    <property type="evidence" value="ECO:0007669"/>
    <property type="project" value="TreeGrafter"/>
</dbReference>
<keyword evidence="5 6" id="KW-0472">Membrane</keyword>
<evidence type="ECO:0000313" key="8">
    <source>
        <dbReference type="EMBL" id="ABR47025.1"/>
    </source>
</evidence>
<dbReference type="PANTHER" id="PTHR43826:SF3">
    <property type="entry name" value="GLUCOSE-6-PHOSPHATE EXCHANGER SLC37A4"/>
    <property type="match status" value="1"/>
</dbReference>
<feature type="transmembrane region" description="Helical" evidence="6">
    <location>
        <begin position="173"/>
        <end position="191"/>
    </location>
</feature>
<organism evidence="8 9">
    <name type="scientific">Alkaliphilus metalliredigens (strain QYMF)</name>
    <dbReference type="NCBI Taxonomy" id="293826"/>
    <lineage>
        <taxon>Bacteria</taxon>
        <taxon>Bacillati</taxon>
        <taxon>Bacillota</taxon>
        <taxon>Clostridia</taxon>
        <taxon>Peptostreptococcales</taxon>
        <taxon>Natronincolaceae</taxon>
        <taxon>Alkaliphilus</taxon>
    </lineage>
</organism>
<feature type="transmembrane region" description="Helical" evidence="6">
    <location>
        <begin position="270"/>
        <end position="289"/>
    </location>
</feature>
<accession>A6TLF7</accession>
<reference evidence="9" key="1">
    <citation type="journal article" date="2016" name="Genome Announc.">
        <title>Complete genome sequence of Alkaliphilus metalliredigens strain QYMF, an alkaliphilic and metal-reducing bacterium isolated from borax-contaminated leachate ponds.</title>
        <authorList>
            <person name="Hwang C."/>
            <person name="Copeland A."/>
            <person name="Lucas S."/>
            <person name="Lapidus A."/>
            <person name="Barry K."/>
            <person name="Detter J.C."/>
            <person name="Glavina Del Rio T."/>
            <person name="Hammon N."/>
            <person name="Israni S."/>
            <person name="Dalin E."/>
            <person name="Tice H."/>
            <person name="Pitluck S."/>
            <person name="Chertkov O."/>
            <person name="Brettin T."/>
            <person name="Bruce D."/>
            <person name="Han C."/>
            <person name="Schmutz J."/>
            <person name="Larimer F."/>
            <person name="Land M.L."/>
            <person name="Hauser L."/>
            <person name="Kyrpides N."/>
            <person name="Mikhailova N."/>
            <person name="Ye Q."/>
            <person name="Zhou J."/>
            <person name="Richardson P."/>
            <person name="Fields M.W."/>
        </authorList>
    </citation>
    <scope>NUCLEOTIDE SEQUENCE [LARGE SCALE GENOMIC DNA]</scope>
    <source>
        <strain evidence="9">QYMF</strain>
    </source>
</reference>
<feature type="transmembrane region" description="Helical" evidence="6">
    <location>
        <begin position="301"/>
        <end position="322"/>
    </location>
</feature>
<evidence type="ECO:0000256" key="4">
    <source>
        <dbReference type="ARBA" id="ARBA00022989"/>
    </source>
</evidence>
<proteinExistence type="predicted"/>
<dbReference type="PROSITE" id="PS50850">
    <property type="entry name" value="MFS"/>
    <property type="match status" value="1"/>
</dbReference>
<feature type="transmembrane region" description="Helical" evidence="6">
    <location>
        <begin position="402"/>
        <end position="420"/>
    </location>
</feature>
<evidence type="ECO:0000256" key="2">
    <source>
        <dbReference type="ARBA" id="ARBA00022448"/>
    </source>
</evidence>
<evidence type="ECO:0000259" key="7">
    <source>
        <dbReference type="PROSITE" id="PS50850"/>
    </source>
</evidence>
<dbReference type="STRING" id="293826.Amet_0800"/>
<comment type="subcellular location">
    <subcellularLocation>
        <location evidence="1">Cell membrane</location>
        <topology evidence="1">Multi-pass membrane protein</topology>
    </subcellularLocation>
</comment>
<dbReference type="AlphaFoldDB" id="A6TLF7"/>
<dbReference type="OrthoDB" id="9773404at2"/>
<dbReference type="InterPro" id="IPR020846">
    <property type="entry name" value="MFS_dom"/>
</dbReference>
<feature type="transmembrane region" description="Helical" evidence="6">
    <location>
        <begin position="362"/>
        <end position="382"/>
    </location>
</feature>
<gene>
    <name evidence="8" type="ordered locus">Amet_0800</name>
</gene>
<dbReference type="Pfam" id="PF07690">
    <property type="entry name" value="MFS_1"/>
    <property type="match status" value="1"/>
</dbReference>
<dbReference type="PIRSF" id="PIRSF002808">
    <property type="entry name" value="Hexose_phosphate_transp"/>
    <property type="match status" value="1"/>
</dbReference>
<evidence type="ECO:0000256" key="5">
    <source>
        <dbReference type="ARBA" id="ARBA00023136"/>
    </source>
</evidence>
<sequence length="434" mass="47556">MTQAEKVKKLERYRWVVWGILVVAYVIVFFHRLALGVVRQDLVDTFNITGTTFANLGSMYFYPYMFMQIPAGILADSLGARKTVTYGTLLAGLGSIIFGLAPSILWAFVGRLLVGLGVSVVFIAILKIQSQWFKESEFGTMSGMTSFVGNLGGVMAQTPLALVVAAFTWRTTFVGIGLISLVVAFLCYWVVRNTPEEMGLPSIAEIEGKERPSQAPQRPPIGESLVRVLTNPRTWPSFFMFTGFFGAFISLTGAWGQSYLIEVYDLPSTVAPNYLMAATLGLAIGSFAIGKISDVMKRRKLPMIVFGAIYTITWGILVFVNGGKPPIAMLYPLFFVMGFTCSAFVLSWACGKEVNHPSIAGISTSVVNIGGFLGSAILPPILGRVFDAYGGVLEPTALFQRAFMYCFAFVAVSFLFAFLVKETHCRNIYIEKKA</sequence>